<evidence type="ECO:0000256" key="6">
    <source>
        <dbReference type="ARBA" id="ARBA00022989"/>
    </source>
</evidence>
<protein>
    <submittedName>
        <fullName evidence="9">Iron ABC transporter permease</fullName>
    </submittedName>
</protein>
<evidence type="ECO:0000313" key="9">
    <source>
        <dbReference type="EMBL" id="USG66189.1"/>
    </source>
</evidence>
<dbReference type="InterPro" id="IPR037294">
    <property type="entry name" value="ABC_BtuC-like"/>
</dbReference>
<dbReference type="CDD" id="cd06550">
    <property type="entry name" value="TM_ABC_iron-siderophores_like"/>
    <property type="match status" value="1"/>
</dbReference>
<dbReference type="EMBL" id="CP098755">
    <property type="protein sequence ID" value="USG66189.1"/>
    <property type="molecule type" value="Genomic_DNA"/>
</dbReference>
<organism evidence="9 10">
    <name type="scientific">Brevibacillus ruminantium</name>
    <dbReference type="NCBI Taxonomy" id="2950604"/>
    <lineage>
        <taxon>Bacteria</taxon>
        <taxon>Bacillati</taxon>
        <taxon>Bacillota</taxon>
        <taxon>Bacilli</taxon>
        <taxon>Bacillales</taxon>
        <taxon>Paenibacillaceae</taxon>
        <taxon>Brevibacillus</taxon>
    </lineage>
</organism>
<reference evidence="9" key="1">
    <citation type="submission" date="2022-06" db="EMBL/GenBank/DDBJ databases">
        <title>Genome sequencing of Brevibacillus sp. BB3-R1.</title>
        <authorList>
            <person name="Heo J."/>
            <person name="Lee D."/>
            <person name="Won M."/>
            <person name="Han B.-H."/>
            <person name="Hong S.-B."/>
            <person name="Kwon S.-W."/>
        </authorList>
    </citation>
    <scope>NUCLEOTIDE SEQUENCE</scope>
    <source>
        <strain evidence="9">BB3-R1</strain>
    </source>
</reference>
<dbReference type="Gene3D" id="1.10.3470.10">
    <property type="entry name" value="ABC transporter involved in vitamin B12 uptake, BtuC"/>
    <property type="match status" value="1"/>
</dbReference>
<comment type="subcellular location">
    <subcellularLocation>
        <location evidence="1">Cell membrane</location>
        <topology evidence="1">Multi-pass membrane protein</topology>
    </subcellularLocation>
</comment>
<keyword evidence="5 8" id="KW-0812">Transmembrane</keyword>
<keyword evidence="4" id="KW-1003">Cell membrane</keyword>
<keyword evidence="10" id="KW-1185">Reference proteome</keyword>
<dbReference type="RefSeq" id="WP_251873289.1">
    <property type="nucleotide sequence ID" value="NZ_CP098755.1"/>
</dbReference>
<evidence type="ECO:0000256" key="1">
    <source>
        <dbReference type="ARBA" id="ARBA00004651"/>
    </source>
</evidence>
<comment type="similarity">
    <text evidence="2">Belongs to the binding-protein-dependent transport system permease family. FecCD subfamily.</text>
</comment>
<accession>A0ABY4WH48</accession>
<feature type="transmembrane region" description="Helical" evidence="8">
    <location>
        <begin position="83"/>
        <end position="100"/>
    </location>
</feature>
<evidence type="ECO:0000256" key="5">
    <source>
        <dbReference type="ARBA" id="ARBA00022692"/>
    </source>
</evidence>
<evidence type="ECO:0000313" key="10">
    <source>
        <dbReference type="Proteomes" id="UP001056500"/>
    </source>
</evidence>
<gene>
    <name evidence="9" type="ORF">NDK47_02315</name>
</gene>
<dbReference type="Pfam" id="PF01032">
    <property type="entry name" value="FecCD"/>
    <property type="match status" value="1"/>
</dbReference>
<evidence type="ECO:0000256" key="4">
    <source>
        <dbReference type="ARBA" id="ARBA00022475"/>
    </source>
</evidence>
<keyword evidence="7 8" id="KW-0472">Membrane</keyword>
<feature type="transmembrane region" description="Helical" evidence="8">
    <location>
        <begin position="296"/>
        <end position="316"/>
    </location>
</feature>
<feature type="transmembrane region" description="Helical" evidence="8">
    <location>
        <begin position="257"/>
        <end position="284"/>
    </location>
</feature>
<feature type="transmembrane region" description="Helical" evidence="8">
    <location>
        <begin position="328"/>
        <end position="345"/>
    </location>
</feature>
<dbReference type="SUPFAM" id="SSF81345">
    <property type="entry name" value="ABC transporter involved in vitamin B12 uptake, BtuC"/>
    <property type="match status" value="1"/>
</dbReference>
<evidence type="ECO:0000256" key="8">
    <source>
        <dbReference type="SAM" id="Phobius"/>
    </source>
</evidence>
<dbReference type="InterPro" id="IPR000522">
    <property type="entry name" value="ABC_transptr_permease_BtuC"/>
</dbReference>
<keyword evidence="3" id="KW-0813">Transport</keyword>
<evidence type="ECO:0000256" key="2">
    <source>
        <dbReference type="ARBA" id="ARBA00007935"/>
    </source>
</evidence>
<dbReference type="PANTHER" id="PTHR30472">
    <property type="entry name" value="FERRIC ENTEROBACTIN TRANSPORT SYSTEM PERMEASE PROTEIN"/>
    <property type="match status" value="1"/>
</dbReference>
<feature type="transmembrane region" description="Helical" evidence="8">
    <location>
        <begin position="170"/>
        <end position="194"/>
    </location>
</feature>
<feature type="transmembrane region" description="Helical" evidence="8">
    <location>
        <begin position="139"/>
        <end position="158"/>
    </location>
</feature>
<sequence>MVGNQSASVTHNQRVVTPKIASRPVAATLIIAAGLLALFFSLGISISLGAADIKLGTVWEAVFAFQPELTQHQIIQELRIPRALVGAMVGASMAVAGSIMQGMTRNPLAEPGIMGINAGAAFVLALVFAFFPGLSYHMVILYSFAGAALATMIVYGIGSLAPGGLTPLRLALAGTVVATLLQALSSGIAISFKVGQEISFWYAGGVAGSKWSQVAILAPWIAIGLIGAFIMARSISILSLGEELATGLGQKTGRVKLIGSVIVLLLAGASVSAAGPVGFIGLIIPHLTRFLVGTDYRWIIPSSAVLGALFLVLADIGARMVNPPVETPIGVITAVIGVPFFLYLARRDRRGL</sequence>
<dbReference type="PANTHER" id="PTHR30472:SF58">
    <property type="entry name" value="IRON(3+)-HYDROXAMATE IMPORT SYSTEM PERMEASE PROTEIN FHUB"/>
    <property type="match status" value="1"/>
</dbReference>
<evidence type="ECO:0000256" key="3">
    <source>
        <dbReference type="ARBA" id="ARBA00022448"/>
    </source>
</evidence>
<proteinExistence type="inferred from homology"/>
<feature type="transmembrane region" description="Helical" evidence="8">
    <location>
        <begin position="25"/>
        <end position="46"/>
    </location>
</feature>
<keyword evidence="6 8" id="KW-1133">Transmembrane helix</keyword>
<evidence type="ECO:0000256" key="7">
    <source>
        <dbReference type="ARBA" id="ARBA00023136"/>
    </source>
</evidence>
<dbReference type="Proteomes" id="UP001056500">
    <property type="component" value="Chromosome"/>
</dbReference>
<feature type="transmembrane region" description="Helical" evidence="8">
    <location>
        <begin position="214"/>
        <end position="237"/>
    </location>
</feature>
<name>A0ABY4WH48_9BACL</name>
<feature type="transmembrane region" description="Helical" evidence="8">
    <location>
        <begin position="112"/>
        <end position="132"/>
    </location>
</feature>